<feature type="non-terminal residue" evidence="1">
    <location>
        <position position="1"/>
    </location>
</feature>
<organism evidence="1">
    <name type="scientific">uncultured Microcoleus sp</name>
    <dbReference type="NCBI Taxonomy" id="259945"/>
    <lineage>
        <taxon>Bacteria</taxon>
        <taxon>Bacillati</taxon>
        <taxon>Cyanobacteriota</taxon>
        <taxon>Cyanophyceae</taxon>
        <taxon>Oscillatoriophycideae</taxon>
        <taxon>Oscillatoriales</taxon>
        <taxon>Microcoleaceae</taxon>
        <taxon>Microcoleus</taxon>
        <taxon>environmental samples</taxon>
    </lineage>
</organism>
<evidence type="ECO:0000313" key="1">
    <source>
        <dbReference type="EMBL" id="CAA9306154.1"/>
    </source>
</evidence>
<name>A0A6J4KJ96_9CYAN</name>
<reference evidence="1" key="1">
    <citation type="submission" date="2020-02" db="EMBL/GenBank/DDBJ databases">
        <authorList>
            <person name="Meier V. D."/>
        </authorList>
    </citation>
    <scope>NUCLEOTIDE SEQUENCE</scope>
    <source>
        <strain evidence="1">AVDCRST_MAG84</strain>
    </source>
</reference>
<gene>
    <name evidence="1" type="ORF">AVDCRST_MAG84-454</name>
</gene>
<dbReference type="EMBL" id="CADCTZ010000065">
    <property type="protein sequence ID" value="CAA9306154.1"/>
    <property type="molecule type" value="Genomic_DNA"/>
</dbReference>
<sequence>AKIGTDRTFGNYSLRQRILRAAATISCCCSTTSDEQPRI</sequence>
<dbReference type="AlphaFoldDB" id="A0A6J4KJ96"/>
<feature type="non-terminal residue" evidence="1">
    <location>
        <position position="39"/>
    </location>
</feature>
<proteinExistence type="predicted"/>
<protein>
    <submittedName>
        <fullName evidence="1">Uncharacterized protein</fullName>
    </submittedName>
</protein>
<accession>A0A6J4KJ96</accession>